<feature type="chain" id="PRO_5021988724" description="CBM11 domain-containing protein" evidence="1">
    <location>
        <begin position="21"/>
        <end position="288"/>
    </location>
</feature>
<dbReference type="Proteomes" id="UP000316008">
    <property type="component" value="Unassembled WGS sequence"/>
</dbReference>
<evidence type="ECO:0000313" key="3">
    <source>
        <dbReference type="Proteomes" id="UP000316008"/>
    </source>
</evidence>
<sequence length="288" mass="32189">MKYLYFFVLLSFGLSSCVKNNPLPVWLEINTWTLNSNPNSNPSPGVLTHNFSDVWVYIDGKVIGVFEVPCKIPVLTSGTCKITLYPAMKNNGLASTKKIYPFAEPFETTLQLTEGETYSFDPTTRYFSNTKFTIEDFESSSISIVKDQTYSSPNLNLEVESNSAVGPWGNYGHLSLNTTDSLWIGVMDQLTLPKSGAEVYLEFDYKNTNTIMTGMIEMQVGGGTADHGGFTVSRQTSDVKWKKIYIDLKDVVSNTPNGYAYKQYLKVLLNTGLNSSEVFIDNIKVVHF</sequence>
<dbReference type="OrthoDB" id="1491784at2"/>
<evidence type="ECO:0000256" key="1">
    <source>
        <dbReference type="SAM" id="SignalP"/>
    </source>
</evidence>
<dbReference type="AlphaFoldDB" id="A0A556MYC3"/>
<accession>A0A556MYC3</accession>
<dbReference type="PROSITE" id="PS51257">
    <property type="entry name" value="PROKAR_LIPOPROTEIN"/>
    <property type="match status" value="1"/>
</dbReference>
<evidence type="ECO:0000313" key="2">
    <source>
        <dbReference type="EMBL" id="TSJ44789.1"/>
    </source>
</evidence>
<name>A0A556MYC3_9FLAO</name>
<dbReference type="EMBL" id="VLPL01000004">
    <property type="protein sequence ID" value="TSJ44789.1"/>
    <property type="molecule type" value="Genomic_DNA"/>
</dbReference>
<keyword evidence="1" id="KW-0732">Signal</keyword>
<dbReference type="RefSeq" id="WP_144332903.1">
    <property type="nucleotide sequence ID" value="NZ_VLPL01000004.1"/>
</dbReference>
<keyword evidence="3" id="KW-1185">Reference proteome</keyword>
<organism evidence="2 3">
    <name type="scientific">Fluviicola chungangensis</name>
    <dbReference type="NCBI Taxonomy" id="2597671"/>
    <lineage>
        <taxon>Bacteria</taxon>
        <taxon>Pseudomonadati</taxon>
        <taxon>Bacteroidota</taxon>
        <taxon>Flavobacteriia</taxon>
        <taxon>Flavobacteriales</taxon>
        <taxon>Crocinitomicaceae</taxon>
        <taxon>Fluviicola</taxon>
    </lineage>
</organism>
<reference evidence="2 3" key="1">
    <citation type="submission" date="2019-07" db="EMBL/GenBank/DDBJ databases">
        <authorList>
            <person name="Huq M.A."/>
        </authorList>
    </citation>
    <scope>NUCLEOTIDE SEQUENCE [LARGE SCALE GENOMIC DNA]</scope>
    <source>
        <strain evidence="2 3">MAH-3</strain>
    </source>
</reference>
<gene>
    <name evidence="2" type="ORF">FO442_09320</name>
</gene>
<proteinExistence type="predicted"/>
<feature type="signal peptide" evidence="1">
    <location>
        <begin position="1"/>
        <end position="20"/>
    </location>
</feature>
<comment type="caution">
    <text evidence="2">The sequence shown here is derived from an EMBL/GenBank/DDBJ whole genome shotgun (WGS) entry which is preliminary data.</text>
</comment>
<protein>
    <recommendedName>
        <fullName evidence="4">CBM11 domain-containing protein</fullName>
    </recommendedName>
</protein>
<evidence type="ECO:0008006" key="4">
    <source>
        <dbReference type="Google" id="ProtNLM"/>
    </source>
</evidence>